<dbReference type="Pfam" id="PF02311">
    <property type="entry name" value="AraC_binding"/>
    <property type="match status" value="1"/>
</dbReference>
<proteinExistence type="predicted"/>
<keyword evidence="1" id="KW-0805">Transcription regulation</keyword>
<evidence type="ECO:0000259" key="4">
    <source>
        <dbReference type="PROSITE" id="PS01124"/>
    </source>
</evidence>
<name>A0A916K5Z6_9BACL</name>
<protein>
    <submittedName>
        <fullName evidence="5">HTH-type transcriptional activator RhaR</fullName>
    </submittedName>
</protein>
<dbReference type="InterPro" id="IPR018062">
    <property type="entry name" value="HTH_AraC-typ_CS"/>
</dbReference>
<dbReference type="InterPro" id="IPR050204">
    <property type="entry name" value="AraC_XylS_family_regulators"/>
</dbReference>
<dbReference type="GO" id="GO:0043565">
    <property type="term" value="F:sequence-specific DNA binding"/>
    <property type="evidence" value="ECO:0007669"/>
    <property type="project" value="InterPro"/>
</dbReference>
<dbReference type="PROSITE" id="PS00041">
    <property type="entry name" value="HTH_ARAC_FAMILY_1"/>
    <property type="match status" value="1"/>
</dbReference>
<keyword evidence="3" id="KW-0804">Transcription</keyword>
<feature type="domain" description="HTH araC/xylS-type" evidence="4">
    <location>
        <begin position="184"/>
        <end position="282"/>
    </location>
</feature>
<gene>
    <name evidence="5" type="primary">rhaR_55</name>
    <name evidence="5" type="ORF">PAESOLCIP111_03774</name>
</gene>
<keyword evidence="2" id="KW-0238">DNA-binding</keyword>
<evidence type="ECO:0000313" key="6">
    <source>
        <dbReference type="Proteomes" id="UP000693672"/>
    </source>
</evidence>
<dbReference type="InterPro" id="IPR018060">
    <property type="entry name" value="HTH_AraC"/>
</dbReference>
<dbReference type="AlphaFoldDB" id="A0A916K5Z6"/>
<dbReference type="Pfam" id="PF12833">
    <property type="entry name" value="HTH_18"/>
    <property type="match status" value="1"/>
</dbReference>
<comment type="caution">
    <text evidence="5">The sequence shown here is derived from an EMBL/GenBank/DDBJ whole genome shotgun (WGS) entry which is preliminary data.</text>
</comment>
<evidence type="ECO:0000256" key="3">
    <source>
        <dbReference type="ARBA" id="ARBA00023163"/>
    </source>
</evidence>
<dbReference type="GO" id="GO:0003700">
    <property type="term" value="F:DNA-binding transcription factor activity"/>
    <property type="evidence" value="ECO:0007669"/>
    <property type="project" value="InterPro"/>
</dbReference>
<sequence length="290" mass="32667">MQEYEYEYAEFLYYTPKELDKQSQLWPVRGGRSVAKPNYRVGPKRIECYSLHIVQAGSLRLEFEGRRLHLGDNQLFCLFPGVTYHYTLDAADSPLALCWIAIDGPRTRTLLELAGLTPESPSVQLSDARGIEGTMSGIQRLMRDAAGWKPAVSLELQSQLYGLFAALTPDAVPVREGEPSAWIRDCIDFMELHASEGVSVQQVAVFAGVHRSYFSSVFARQVGMSPLKYLQNIRMSKARQLLRETDATITEIALSLGYPNLFSFTRAFKKVYSIPPSKVYNGHRDMDAEI</sequence>
<reference evidence="5" key="1">
    <citation type="submission" date="2021-06" db="EMBL/GenBank/DDBJ databases">
        <authorList>
            <person name="Criscuolo A."/>
        </authorList>
    </citation>
    <scope>NUCLEOTIDE SEQUENCE</scope>
    <source>
        <strain evidence="5">CIP111600</strain>
    </source>
</reference>
<evidence type="ECO:0000256" key="1">
    <source>
        <dbReference type="ARBA" id="ARBA00023015"/>
    </source>
</evidence>
<evidence type="ECO:0000256" key="2">
    <source>
        <dbReference type="ARBA" id="ARBA00023125"/>
    </source>
</evidence>
<dbReference type="InterPro" id="IPR003313">
    <property type="entry name" value="AraC-bd"/>
</dbReference>
<organism evidence="5 6">
    <name type="scientific">Paenibacillus solanacearum</name>
    <dbReference type="NCBI Taxonomy" id="2048548"/>
    <lineage>
        <taxon>Bacteria</taxon>
        <taxon>Bacillati</taxon>
        <taxon>Bacillota</taxon>
        <taxon>Bacilli</taxon>
        <taxon>Bacillales</taxon>
        <taxon>Paenibacillaceae</taxon>
        <taxon>Paenibacillus</taxon>
    </lineage>
</organism>
<dbReference type="PROSITE" id="PS01124">
    <property type="entry name" value="HTH_ARAC_FAMILY_2"/>
    <property type="match status" value="1"/>
</dbReference>
<dbReference type="PANTHER" id="PTHR46796">
    <property type="entry name" value="HTH-TYPE TRANSCRIPTIONAL ACTIVATOR RHAS-RELATED"/>
    <property type="match status" value="1"/>
</dbReference>
<dbReference type="EMBL" id="CAJVAS010000017">
    <property type="protein sequence ID" value="CAG7636686.1"/>
    <property type="molecule type" value="Genomic_DNA"/>
</dbReference>
<dbReference type="Proteomes" id="UP000693672">
    <property type="component" value="Unassembled WGS sequence"/>
</dbReference>
<accession>A0A916K5Z6</accession>
<dbReference type="SMART" id="SM00342">
    <property type="entry name" value="HTH_ARAC"/>
    <property type="match status" value="1"/>
</dbReference>
<keyword evidence="6" id="KW-1185">Reference proteome</keyword>
<evidence type="ECO:0000313" key="5">
    <source>
        <dbReference type="EMBL" id="CAG7636686.1"/>
    </source>
</evidence>
<dbReference type="RefSeq" id="WP_218093516.1">
    <property type="nucleotide sequence ID" value="NZ_CAJVAS010000017.1"/>
</dbReference>